<feature type="compositionally biased region" description="Polar residues" evidence="1">
    <location>
        <begin position="38"/>
        <end position="64"/>
    </location>
</feature>
<dbReference type="AlphaFoldDB" id="A0A1G7BLG5"/>
<dbReference type="EMBL" id="FNAQ01000006">
    <property type="protein sequence ID" value="SDE27316.1"/>
    <property type="molecule type" value="Genomic_DNA"/>
</dbReference>
<feature type="region of interest" description="Disordered" evidence="1">
    <location>
        <begin position="22"/>
        <end position="204"/>
    </location>
</feature>
<gene>
    <name evidence="3" type="ORF">SAMN05661003_10675</name>
</gene>
<dbReference type="InterPro" id="IPR052563">
    <property type="entry name" value="FliK"/>
</dbReference>
<dbReference type="Pfam" id="PF02120">
    <property type="entry name" value="Flg_hook"/>
    <property type="match status" value="1"/>
</dbReference>
<dbReference type="InterPro" id="IPR038610">
    <property type="entry name" value="FliK-like_C_sf"/>
</dbReference>
<evidence type="ECO:0000259" key="2">
    <source>
        <dbReference type="Pfam" id="PF02120"/>
    </source>
</evidence>
<proteinExistence type="predicted"/>
<organism evidence="3 4">
    <name type="scientific">Desulfuromonas thiophila</name>
    <dbReference type="NCBI Taxonomy" id="57664"/>
    <lineage>
        <taxon>Bacteria</taxon>
        <taxon>Pseudomonadati</taxon>
        <taxon>Thermodesulfobacteriota</taxon>
        <taxon>Desulfuromonadia</taxon>
        <taxon>Desulfuromonadales</taxon>
        <taxon>Desulfuromonadaceae</taxon>
        <taxon>Desulfuromonas</taxon>
    </lineage>
</organism>
<dbReference type="PANTHER" id="PTHR37533:SF2">
    <property type="entry name" value="FLAGELLAR HOOK-LENGTH CONTROL PROTEIN"/>
    <property type="match status" value="1"/>
</dbReference>
<dbReference type="CDD" id="cd17470">
    <property type="entry name" value="T3SS_Flik_C"/>
    <property type="match status" value="1"/>
</dbReference>
<name>A0A1G7BLG5_9BACT</name>
<evidence type="ECO:0000313" key="3">
    <source>
        <dbReference type="EMBL" id="SDE27316.1"/>
    </source>
</evidence>
<reference evidence="4" key="1">
    <citation type="submission" date="2016-10" db="EMBL/GenBank/DDBJ databases">
        <authorList>
            <person name="Varghese N."/>
            <person name="Submissions S."/>
        </authorList>
    </citation>
    <scope>NUCLEOTIDE SEQUENCE [LARGE SCALE GENOMIC DNA]</scope>
    <source>
        <strain evidence="4">DSM 8987</strain>
    </source>
</reference>
<feature type="compositionally biased region" description="Polar residues" evidence="1">
    <location>
        <begin position="140"/>
        <end position="170"/>
    </location>
</feature>
<dbReference type="STRING" id="57664.SAMN05661003_10675"/>
<keyword evidence="4" id="KW-1185">Reference proteome</keyword>
<feature type="compositionally biased region" description="Polar residues" evidence="1">
    <location>
        <begin position="178"/>
        <end position="199"/>
    </location>
</feature>
<dbReference type="InterPro" id="IPR021136">
    <property type="entry name" value="Flagellar_hook_control-like_C"/>
</dbReference>
<protein>
    <submittedName>
        <fullName evidence="3">Hook-length control protein FliK</fullName>
    </submittedName>
</protein>
<evidence type="ECO:0000256" key="1">
    <source>
        <dbReference type="SAM" id="MobiDB-lite"/>
    </source>
</evidence>
<accession>A0A1G7BLG5</accession>
<feature type="domain" description="Flagellar hook-length control protein-like C-terminal" evidence="2">
    <location>
        <begin position="225"/>
        <end position="303"/>
    </location>
</feature>
<feature type="region of interest" description="Disordered" evidence="1">
    <location>
        <begin position="301"/>
        <end position="329"/>
    </location>
</feature>
<feature type="non-terminal residue" evidence="3">
    <location>
        <position position="1"/>
    </location>
</feature>
<evidence type="ECO:0000313" key="4">
    <source>
        <dbReference type="Proteomes" id="UP000243205"/>
    </source>
</evidence>
<dbReference type="Proteomes" id="UP000243205">
    <property type="component" value="Unassembled WGS sequence"/>
</dbReference>
<dbReference type="Gene3D" id="3.30.750.140">
    <property type="match status" value="1"/>
</dbReference>
<dbReference type="RefSeq" id="WP_171906358.1">
    <property type="nucleotide sequence ID" value="NZ_FNAQ01000006.1"/>
</dbReference>
<feature type="compositionally biased region" description="Polar residues" evidence="1">
    <location>
        <begin position="311"/>
        <end position="325"/>
    </location>
</feature>
<dbReference type="PANTHER" id="PTHR37533">
    <property type="entry name" value="FLAGELLAR HOOK-LENGTH CONTROL PROTEIN"/>
    <property type="match status" value="1"/>
</dbReference>
<feature type="compositionally biased region" description="Low complexity" evidence="1">
    <location>
        <begin position="72"/>
        <end position="85"/>
    </location>
</feature>
<sequence length="353" mass="37533">ATTVTANAAETLSPVIDDLTLPLPARSLPAGGALPTGELQTSQSRSPSTRPGLLSEQQRQQPEILQSVIARSSANNSESLSSSKTSRPRIDDPRFASLLAPQQTPSLRQQTGENPSLMAVPAPAPSPIGPTESPAEGKLTATTSTPSTDQAFDNSLLTMSQGNSDITGTEFSHPADRQNPSAVASSLQTGPTATPTSAGDSLLLRDGSQLPASRVITQTIEHLSVHARGDSSVVTVKLHPEELGELQLRLVMEGDQLRVQLHTQHQQVQDVLERNFPRLRDALQDQGLTIEDFQVSLDNGQNPQRDFGASSDRQWQGQGFQQVTSDEPENVPTVIAAQALSGRNASGSLSLRV</sequence>
<feature type="compositionally biased region" description="Polar residues" evidence="1">
    <location>
        <begin position="100"/>
        <end position="114"/>
    </location>
</feature>